<evidence type="ECO:0000313" key="2">
    <source>
        <dbReference type="Proteomes" id="UP000245138"/>
    </source>
</evidence>
<comment type="caution">
    <text evidence="1">The sequence shown here is derived from an EMBL/GenBank/DDBJ whole genome shotgun (WGS) entry which is preliminary data.</text>
</comment>
<proteinExistence type="predicted"/>
<gene>
    <name evidence="1" type="ORF">B4923_18455</name>
</gene>
<evidence type="ECO:0000313" key="1">
    <source>
        <dbReference type="EMBL" id="PWC09866.1"/>
    </source>
</evidence>
<dbReference type="OrthoDB" id="8611934at2"/>
<dbReference type="CDD" id="cd12869">
    <property type="entry name" value="MqsR"/>
    <property type="match status" value="1"/>
</dbReference>
<dbReference type="InterPro" id="IPR038493">
    <property type="entry name" value="MqsR_sf"/>
</dbReference>
<dbReference type="GO" id="GO:0009372">
    <property type="term" value="P:quorum sensing"/>
    <property type="evidence" value="ECO:0007669"/>
    <property type="project" value="InterPro"/>
</dbReference>
<sequence length="98" mass="11141">MEKRTPHTRLHIVKTLVAQANVRATNSALNDADLLGMDFDGMCNVISALTTQDFYKSMTTYHDHTVWQDVYRPLVDGVRIYVKITVINGVLIVSFKEK</sequence>
<reference evidence="1 2" key="1">
    <citation type="submission" date="2018-04" db="EMBL/GenBank/DDBJ databases">
        <title>Brenneria corticis sp.nov.</title>
        <authorList>
            <person name="Li Y."/>
        </authorList>
    </citation>
    <scope>NUCLEOTIDE SEQUENCE [LARGE SCALE GENOMIC DNA]</scope>
    <source>
        <strain evidence="1 2">LMG 27715</strain>
    </source>
</reference>
<dbReference type="GO" id="GO:0017148">
    <property type="term" value="P:negative regulation of translation"/>
    <property type="evidence" value="ECO:0007669"/>
    <property type="project" value="InterPro"/>
</dbReference>
<dbReference type="Pfam" id="PF15723">
    <property type="entry name" value="MqsR_toxin"/>
    <property type="match status" value="1"/>
</dbReference>
<dbReference type="GO" id="GO:0044010">
    <property type="term" value="P:single-species biofilm formation"/>
    <property type="evidence" value="ECO:0007669"/>
    <property type="project" value="InterPro"/>
</dbReference>
<protein>
    <submittedName>
        <fullName evidence="1">mRNA interferase MqsR</fullName>
    </submittedName>
</protein>
<dbReference type="AlphaFoldDB" id="A0A2U1TKD5"/>
<name>A0A2U1TKD5_9GAMM</name>
<dbReference type="RefSeq" id="WP_109055824.1">
    <property type="nucleotide sequence ID" value="NZ_QDKJ01000017.1"/>
</dbReference>
<dbReference type="EMBL" id="QDKJ01000017">
    <property type="protein sequence ID" value="PWC09866.1"/>
    <property type="molecule type" value="Genomic_DNA"/>
</dbReference>
<dbReference type="Gene3D" id="3.30.2310.40">
    <property type="match status" value="1"/>
</dbReference>
<dbReference type="InterPro" id="IPR031451">
    <property type="entry name" value="MqsR_toxin"/>
</dbReference>
<dbReference type="Proteomes" id="UP000245138">
    <property type="component" value="Unassembled WGS sequence"/>
</dbReference>
<keyword evidence="2" id="KW-1185">Reference proteome</keyword>
<accession>A0A2U1TKD5</accession>
<organism evidence="1 2">
    <name type="scientific">Brenneria roseae subsp. americana</name>
    <dbReference type="NCBI Taxonomy" id="1508507"/>
    <lineage>
        <taxon>Bacteria</taxon>
        <taxon>Pseudomonadati</taxon>
        <taxon>Pseudomonadota</taxon>
        <taxon>Gammaproteobacteria</taxon>
        <taxon>Enterobacterales</taxon>
        <taxon>Pectobacteriaceae</taxon>
        <taxon>Brenneria</taxon>
    </lineage>
</organism>